<organism evidence="3 4">
    <name type="scientific">Naasia aerilata</name>
    <dbReference type="NCBI Taxonomy" id="1162966"/>
    <lineage>
        <taxon>Bacteria</taxon>
        <taxon>Bacillati</taxon>
        <taxon>Actinomycetota</taxon>
        <taxon>Actinomycetes</taxon>
        <taxon>Micrococcales</taxon>
        <taxon>Microbacteriaceae</taxon>
        <taxon>Naasia</taxon>
    </lineage>
</organism>
<feature type="domain" description="J" evidence="2">
    <location>
        <begin position="5"/>
        <end position="67"/>
    </location>
</feature>
<dbReference type="PROSITE" id="PS50076">
    <property type="entry name" value="DNAJ_2"/>
    <property type="match status" value="1"/>
</dbReference>
<feature type="transmembrane region" description="Helical" evidence="1">
    <location>
        <begin position="94"/>
        <end position="113"/>
    </location>
</feature>
<dbReference type="RefSeq" id="WP_286276801.1">
    <property type="nucleotide sequence ID" value="NZ_AP027731.1"/>
</dbReference>
<dbReference type="EMBL" id="AP027731">
    <property type="protein sequence ID" value="BDZ46804.1"/>
    <property type="molecule type" value="Genomic_DNA"/>
</dbReference>
<dbReference type="InterPro" id="IPR036869">
    <property type="entry name" value="J_dom_sf"/>
</dbReference>
<sequence length="137" mass="14962">MSPADAAQLLGVATDAPVTEIQHAFTRQARLNHPDLLTEATDEERHSAGIRFAELREARDVLLATSPVVETRFVDVPVPASGTRLPHRPMRNPWSTFLVFLILAIIVVVTVTIQDGFRMETVDNLRGGTIEVPASGP</sequence>
<reference evidence="4" key="1">
    <citation type="journal article" date="2019" name="Int. J. Syst. Evol. Microbiol.">
        <title>The Global Catalogue of Microorganisms (GCM) 10K type strain sequencing project: providing services to taxonomists for standard genome sequencing and annotation.</title>
        <authorList>
            <consortium name="The Broad Institute Genomics Platform"/>
            <consortium name="The Broad Institute Genome Sequencing Center for Infectious Disease"/>
            <person name="Wu L."/>
            <person name="Ma J."/>
        </authorList>
    </citation>
    <scope>NUCLEOTIDE SEQUENCE [LARGE SCALE GENOMIC DNA]</scope>
    <source>
        <strain evidence="4">NBRC 108725</strain>
    </source>
</reference>
<evidence type="ECO:0000256" key="1">
    <source>
        <dbReference type="SAM" id="Phobius"/>
    </source>
</evidence>
<keyword evidence="1" id="KW-1133">Transmembrane helix</keyword>
<evidence type="ECO:0000313" key="4">
    <source>
        <dbReference type="Proteomes" id="UP001321498"/>
    </source>
</evidence>
<dbReference type="SUPFAM" id="SSF46565">
    <property type="entry name" value="Chaperone J-domain"/>
    <property type="match status" value="1"/>
</dbReference>
<dbReference type="SMART" id="SM00271">
    <property type="entry name" value="DnaJ"/>
    <property type="match status" value="1"/>
</dbReference>
<dbReference type="InterPro" id="IPR001623">
    <property type="entry name" value="DnaJ_domain"/>
</dbReference>
<name>A0ABM8GFD4_9MICO</name>
<dbReference type="Pfam" id="PF00226">
    <property type="entry name" value="DnaJ"/>
    <property type="match status" value="1"/>
</dbReference>
<keyword evidence="1" id="KW-0472">Membrane</keyword>
<evidence type="ECO:0000259" key="2">
    <source>
        <dbReference type="PROSITE" id="PS50076"/>
    </source>
</evidence>
<keyword evidence="1" id="KW-0812">Transmembrane</keyword>
<evidence type="ECO:0000313" key="3">
    <source>
        <dbReference type="EMBL" id="BDZ46804.1"/>
    </source>
</evidence>
<dbReference type="CDD" id="cd06257">
    <property type="entry name" value="DnaJ"/>
    <property type="match status" value="1"/>
</dbReference>
<dbReference type="Gene3D" id="1.10.287.110">
    <property type="entry name" value="DnaJ domain"/>
    <property type="match status" value="1"/>
</dbReference>
<proteinExistence type="predicted"/>
<gene>
    <name evidence="3" type="ORF">GCM10025866_27130</name>
</gene>
<dbReference type="Proteomes" id="UP001321498">
    <property type="component" value="Chromosome"/>
</dbReference>
<accession>A0ABM8GFD4</accession>
<keyword evidence="4" id="KW-1185">Reference proteome</keyword>
<protein>
    <recommendedName>
        <fullName evidence="2">J domain-containing protein</fullName>
    </recommendedName>
</protein>